<evidence type="ECO:0000256" key="2">
    <source>
        <dbReference type="RuleBase" id="RU361272"/>
    </source>
</evidence>
<dbReference type="InterPro" id="IPR001810">
    <property type="entry name" value="F-box_dom"/>
</dbReference>
<evidence type="ECO:0000313" key="6">
    <source>
        <dbReference type="Proteomes" id="UP000703661"/>
    </source>
</evidence>
<comment type="similarity">
    <text evidence="1 2">Belongs to the NAC-beta family.</text>
</comment>
<dbReference type="SMART" id="SM01407">
    <property type="entry name" value="NAC"/>
    <property type="match status" value="1"/>
</dbReference>
<dbReference type="SUPFAM" id="SSF52047">
    <property type="entry name" value="RNI-like"/>
    <property type="match status" value="1"/>
</dbReference>
<evidence type="ECO:0000313" key="5">
    <source>
        <dbReference type="EMBL" id="KAG0010202.1"/>
    </source>
</evidence>
<feature type="region of interest" description="Disordered" evidence="3">
    <location>
        <begin position="567"/>
        <end position="601"/>
    </location>
</feature>
<dbReference type="Gene3D" id="2.20.70.30">
    <property type="entry name" value="Nascent polypeptide-associated complex domain"/>
    <property type="match status" value="1"/>
</dbReference>
<evidence type="ECO:0000259" key="4">
    <source>
        <dbReference type="PROSITE" id="PS51151"/>
    </source>
</evidence>
<dbReference type="InterPro" id="IPR032675">
    <property type="entry name" value="LRR_dom_sf"/>
</dbReference>
<feature type="compositionally biased region" description="Low complexity" evidence="3">
    <location>
        <begin position="71"/>
        <end position="97"/>
    </location>
</feature>
<dbReference type="GO" id="GO:0005854">
    <property type="term" value="C:nascent polypeptide-associated complex"/>
    <property type="evidence" value="ECO:0007669"/>
    <property type="project" value="UniProtKB-ARBA"/>
</dbReference>
<dbReference type="AlphaFoldDB" id="A0A9P6SXL7"/>
<comment type="caution">
    <text evidence="5">The sequence shown here is derived from an EMBL/GenBank/DDBJ whole genome shotgun (WGS) entry which is preliminary data.</text>
</comment>
<keyword evidence="2" id="KW-0804">Transcription</keyword>
<dbReference type="Gene3D" id="3.80.10.10">
    <property type="entry name" value="Ribonuclease Inhibitor"/>
    <property type="match status" value="1"/>
</dbReference>
<dbReference type="FunFam" id="2.20.70.30:FF:000001">
    <property type="entry name" value="Transcription factor BTF3 homolog"/>
    <property type="match status" value="1"/>
</dbReference>
<feature type="compositionally biased region" description="Acidic residues" evidence="3">
    <location>
        <begin position="775"/>
        <end position="792"/>
    </location>
</feature>
<proteinExistence type="inferred from homology"/>
<dbReference type="EMBL" id="JAAAID010001390">
    <property type="protein sequence ID" value="KAG0010202.1"/>
    <property type="molecule type" value="Genomic_DNA"/>
</dbReference>
<feature type="region of interest" description="Disordered" evidence="3">
    <location>
        <begin position="768"/>
        <end position="806"/>
    </location>
</feature>
<dbReference type="InterPro" id="IPR038187">
    <property type="entry name" value="NAC_A/B_dom_sf"/>
</dbReference>
<dbReference type="Pfam" id="PF12937">
    <property type="entry name" value="F-box-like"/>
    <property type="match status" value="1"/>
</dbReference>
<dbReference type="Pfam" id="PF01849">
    <property type="entry name" value="NAC"/>
    <property type="match status" value="1"/>
</dbReference>
<dbReference type="PANTHER" id="PTHR10351">
    <property type="entry name" value="TRANSCRIPTION FACTOR BTF3 FAMILY MEMBER"/>
    <property type="match status" value="1"/>
</dbReference>
<dbReference type="PROSITE" id="PS51151">
    <property type="entry name" value="NAC_AB"/>
    <property type="match status" value="1"/>
</dbReference>
<reference evidence="5" key="1">
    <citation type="journal article" date="2020" name="Fungal Divers.">
        <title>Resolving the Mortierellaceae phylogeny through synthesis of multi-gene phylogenetics and phylogenomics.</title>
        <authorList>
            <person name="Vandepol N."/>
            <person name="Liber J."/>
            <person name="Desiro A."/>
            <person name="Na H."/>
            <person name="Kennedy M."/>
            <person name="Barry K."/>
            <person name="Grigoriev I.V."/>
            <person name="Miller A.N."/>
            <person name="O'Donnell K."/>
            <person name="Stajich J.E."/>
            <person name="Bonito G."/>
        </authorList>
    </citation>
    <scope>NUCLEOTIDE SEQUENCE</scope>
    <source>
        <strain evidence="5">NRRL 2769</strain>
    </source>
</reference>
<evidence type="ECO:0000256" key="3">
    <source>
        <dbReference type="SAM" id="MobiDB-lite"/>
    </source>
</evidence>
<keyword evidence="6" id="KW-1185">Reference proteome</keyword>
<protein>
    <recommendedName>
        <fullName evidence="2">Nascent polypeptide-associated complex subunit beta</fullName>
    </recommendedName>
</protein>
<dbReference type="InterPro" id="IPR039370">
    <property type="entry name" value="BTF3"/>
</dbReference>
<comment type="subunit">
    <text evidence="2">Part of the nascent polypeptide-associated complex (NAC).</text>
</comment>
<evidence type="ECO:0000256" key="1">
    <source>
        <dbReference type="ARBA" id="ARBA00005296"/>
    </source>
</evidence>
<accession>A0A9P6SXL7</accession>
<name>A0A9P6SXL7_9FUNG</name>
<dbReference type="Proteomes" id="UP000703661">
    <property type="component" value="Unassembled WGS sequence"/>
</dbReference>
<sequence length="806" mass="94356">MFDIPELDDMICPQLRRRDLAQCSRVSKQWCKVVARYLWKDITNLKGDRRAAFCRIVHEDYLQEQERQKQQRQQQQEQKQQEQGQQQQQEQQWHQHQNLQAQGTQPLSPLAKYARWIRKIPSPSDLLEYFERSYYLLKLQQFVEPATLMHHLLNRCSSIEIENLTLETESFKHIRCWKLTTEFFLPHVRHLILGRPHYNDITQRIEPSRFKVLWKQCSDKLEKLTLSMLVLDKMQLDDLLGIRRQERTEKIKLKDLALARYRESPALYEFWSWLWARCNYLEILRLHESEGSVRSLARGMIFCMPNLCRIQFGGRDDCNGEWLTDKEVAFLLRCCRNRWKTVEVRHNVEFQRDSVDALAKHYPTLEEFIIDEGEFNSDDIFSLLSSSHNLQTLSIIDDVYSKDWKRAGIESSSFIDLDLDGSLKKWPCEGTLKILKVWITKIPRPDLGKQYGVIEEKYPGQGRKIQNQVYERLARFTKLEKLWLGSECYNHPGSESYHDSNGLEEEQRDCLEMSLESGLHKLGGLKELRELSLSYMNVRVGLKEVKWMVEHWPKLRFIRLLDYEEQESDSEDSEDYEECDPEECDPEDGGGGDNGGNDDEDFSRREFKEIASWMQENYPEIEQFIHTHCSASHFIRANISNKTSTIMNPEKLAKLQANANRSKGTPRRVVKKVHRAVAQDDRKLQAALEKLSLVVQPYVEEVNFFMDDGSVTHFRQPKVHVSHQSNTYAIYGRADKKDLTELFPGILSQLGPDSLDNLRRLAQSYQQTATGVQAGDDDDEVPDLVESFEDTTLEEKENKEGEGATA</sequence>
<feature type="region of interest" description="Disordered" evidence="3">
    <location>
        <begin position="68"/>
        <end position="104"/>
    </location>
</feature>
<organism evidence="5 6">
    <name type="scientific">Entomortierella chlamydospora</name>
    <dbReference type="NCBI Taxonomy" id="101097"/>
    <lineage>
        <taxon>Eukaryota</taxon>
        <taxon>Fungi</taxon>
        <taxon>Fungi incertae sedis</taxon>
        <taxon>Mucoromycota</taxon>
        <taxon>Mortierellomycotina</taxon>
        <taxon>Mortierellomycetes</taxon>
        <taxon>Mortierellales</taxon>
        <taxon>Mortierellaceae</taxon>
        <taxon>Entomortierella</taxon>
    </lineage>
</organism>
<keyword evidence="2" id="KW-0805">Transcription regulation</keyword>
<feature type="domain" description="NAC-A/B" evidence="4">
    <location>
        <begin position="678"/>
        <end position="743"/>
    </location>
</feature>
<dbReference type="CDD" id="cd22055">
    <property type="entry name" value="NAC_BTF3"/>
    <property type="match status" value="1"/>
</dbReference>
<feature type="compositionally biased region" description="Basic and acidic residues" evidence="3">
    <location>
        <begin position="793"/>
        <end position="806"/>
    </location>
</feature>
<dbReference type="InterPro" id="IPR002715">
    <property type="entry name" value="Nas_poly-pep-assoc_cplx_dom"/>
</dbReference>
<gene>
    <name evidence="5" type="ORF">BGZ80_001687</name>
</gene>